<protein>
    <recommendedName>
        <fullName evidence="16">Mitochondrial chaperone BCS1</fullName>
    </recommendedName>
</protein>
<keyword evidence="6" id="KW-0378">Hydrolase</keyword>
<dbReference type="Pfam" id="PF25426">
    <property type="entry name" value="AAA_lid_BCS1"/>
    <property type="match status" value="1"/>
</dbReference>
<dbReference type="InterPro" id="IPR027417">
    <property type="entry name" value="P-loop_NTPase"/>
</dbReference>
<proteinExistence type="inferred from homology"/>
<evidence type="ECO:0000259" key="13">
    <source>
        <dbReference type="SMART" id="SM01024"/>
    </source>
</evidence>
<evidence type="ECO:0000256" key="9">
    <source>
        <dbReference type="ARBA" id="ARBA00023128"/>
    </source>
</evidence>
<name>A0A8H7S5K4_9FUNG</name>
<comment type="similarity">
    <text evidence="2">Belongs to the AAA ATPase family. BCS1 subfamily.</text>
</comment>
<keyword evidence="15" id="KW-1185">Reference proteome</keyword>
<feature type="domain" description="AAA+ ATPase" evidence="12">
    <location>
        <begin position="300"/>
        <end position="430"/>
    </location>
</feature>
<dbReference type="InterPro" id="IPR057495">
    <property type="entry name" value="AAA_lid_BCS1"/>
</dbReference>
<evidence type="ECO:0000313" key="15">
    <source>
        <dbReference type="Proteomes" id="UP000646827"/>
    </source>
</evidence>
<evidence type="ECO:0000256" key="4">
    <source>
        <dbReference type="ARBA" id="ARBA00022741"/>
    </source>
</evidence>
<keyword evidence="10" id="KW-0472">Membrane</keyword>
<evidence type="ECO:0000256" key="5">
    <source>
        <dbReference type="ARBA" id="ARBA00022792"/>
    </source>
</evidence>
<dbReference type="GO" id="GO:0016887">
    <property type="term" value="F:ATP hydrolysis activity"/>
    <property type="evidence" value="ECO:0007669"/>
    <property type="project" value="InterPro"/>
</dbReference>
<evidence type="ECO:0000256" key="11">
    <source>
        <dbReference type="ARBA" id="ARBA00048778"/>
    </source>
</evidence>
<gene>
    <name evidence="14" type="ORF">INT45_008704</name>
</gene>
<comment type="caution">
    <text evidence="14">The sequence shown here is derived from an EMBL/GenBank/DDBJ whole genome shotgun (WGS) entry which is preliminary data.</text>
</comment>
<dbReference type="SMART" id="SM00382">
    <property type="entry name" value="AAA"/>
    <property type="match status" value="1"/>
</dbReference>
<organism evidence="14 15">
    <name type="scientific">Circinella minor</name>
    <dbReference type="NCBI Taxonomy" id="1195481"/>
    <lineage>
        <taxon>Eukaryota</taxon>
        <taxon>Fungi</taxon>
        <taxon>Fungi incertae sedis</taxon>
        <taxon>Mucoromycota</taxon>
        <taxon>Mucoromycotina</taxon>
        <taxon>Mucoromycetes</taxon>
        <taxon>Mucorales</taxon>
        <taxon>Lichtheimiaceae</taxon>
        <taxon>Circinella</taxon>
    </lineage>
</organism>
<evidence type="ECO:0000256" key="3">
    <source>
        <dbReference type="ARBA" id="ARBA00022692"/>
    </source>
</evidence>
<comment type="subcellular location">
    <subcellularLocation>
        <location evidence="1">Mitochondrion inner membrane</location>
        <topology evidence="1">Single-pass membrane protein</topology>
    </subcellularLocation>
</comment>
<dbReference type="InterPro" id="IPR014851">
    <property type="entry name" value="BCS1_N"/>
</dbReference>
<evidence type="ECO:0000313" key="14">
    <source>
        <dbReference type="EMBL" id="KAG2222585.1"/>
    </source>
</evidence>
<evidence type="ECO:0008006" key="16">
    <source>
        <dbReference type="Google" id="ProtNLM"/>
    </source>
</evidence>
<keyword evidence="3" id="KW-0812">Transmembrane</keyword>
<dbReference type="Pfam" id="PF08740">
    <property type="entry name" value="BCS1_N"/>
    <property type="match status" value="1"/>
</dbReference>
<dbReference type="GO" id="GO:0005743">
    <property type="term" value="C:mitochondrial inner membrane"/>
    <property type="evidence" value="ECO:0007669"/>
    <property type="project" value="UniProtKB-SubCell"/>
</dbReference>
<keyword evidence="4" id="KW-0547">Nucleotide-binding</keyword>
<accession>A0A8H7S5K4</accession>
<evidence type="ECO:0000256" key="2">
    <source>
        <dbReference type="ARBA" id="ARBA00007448"/>
    </source>
</evidence>
<evidence type="ECO:0000256" key="7">
    <source>
        <dbReference type="ARBA" id="ARBA00022840"/>
    </source>
</evidence>
<dbReference type="Proteomes" id="UP000646827">
    <property type="component" value="Unassembled WGS sequence"/>
</dbReference>
<dbReference type="EMBL" id="JAEPRB010000079">
    <property type="protein sequence ID" value="KAG2222585.1"/>
    <property type="molecule type" value="Genomic_DNA"/>
</dbReference>
<dbReference type="AlphaFoldDB" id="A0A8H7S5K4"/>
<evidence type="ECO:0000256" key="1">
    <source>
        <dbReference type="ARBA" id="ARBA00004434"/>
    </source>
</evidence>
<dbReference type="SUPFAM" id="SSF52540">
    <property type="entry name" value="P-loop containing nucleoside triphosphate hydrolases"/>
    <property type="match status" value="1"/>
</dbReference>
<dbReference type="SMART" id="SM01024">
    <property type="entry name" value="BCS1_N"/>
    <property type="match status" value="1"/>
</dbReference>
<comment type="catalytic activity">
    <reaction evidence="11">
        <text>ATP + H2O = ADP + phosphate + H(+)</text>
        <dbReference type="Rhea" id="RHEA:13065"/>
        <dbReference type="ChEBI" id="CHEBI:15377"/>
        <dbReference type="ChEBI" id="CHEBI:15378"/>
        <dbReference type="ChEBI" id="CHEBI:30616"/>
        <dbReference type="ChEBI" id="CHEBI:43474"/>
        <dbReference type="ChEBI" id="CHEBI:456216"/>
    </reaction>
    <physiologicalReaction direction="left-to-right" evidence="11">
        <dbReference type="Rhea" id="RHEA:13066"/>
    </physiologicalReaction>
</comment>
<dbReference type="InterPro" id="IPR003959">
    <property type="entry name" value="ATPase_AAA_core"/>
</dbReference>
<dbReference type="OrthoDB" id="10251412at2759"/>
<dbReference type="InterPro" id="IPR003593">
    <property type="entry name" value="AAA+_ATPase"/>
</dbReference>
<reference evidence="14 15" key="1">
    <citation type="submission" date="2020-12" db="EMBL/GenBank/DDBJ databases">
        <title>Metabolic potential, ecology and presence of endohyphal bacteria is reflected in genomic diversity of Mucoromycotina.</title>
        <authorList>
            <person name="Muszewska A."/>
            <person name="Okrasinska A."/>
            <person name="Steczkiewicz K."/>
            <person name="Drgas O."/>
            <person name="Orlowska M."/>
            <person name="Perlinska-Lenart U."/>
            <person name="Aleksandrzak-Piekarczyk T."/>
            <person name="Szatraj K."/>
            <person name="Zielenkiewicz U."/>
            <person name="Pilsyk S."/>
            <person name="Malc E."/>
            <person name="Mieczkowski P."/>
            <person name="Kruszewska J.S."/>
            <person name="Biernat P."/>
            <person name="Pawlowska J."/>
        </authorList>
    </citation>
    <scope>NUCLEOTIDE SEQUENCE [LARGE SCALE GENOMIC DNA]</scope>
    <source>
        <strain evidence="14 15">CBS 142.35</strain>
    </source>
</reference>
<keyword evidence="5" id="KW-0999">Mitochondrion inner membrane</keyword>
<evidence type="ECO:0000256" key="6">
    <source>
        <dbReference type="ARBA" id="ARBA00022801"/>
    </source>
</evidence>
<keyword evidence="8" id="KW-1133">Transmembrane helix</keyword>
<evidence type="ECO:0000256" key="8">
    <source>
        <dbReference type="ARBA" id="ARBA00022989"/>
    </source>
</evidence>
<keyword evidence="7" id="KW-0067">ATP-binding</keyword>
<feature type="domain" description="BCS1 N-terminal" evidence="13">
    <location>
        <begin position="67"/>
        <end position="269"/>
    </location>
</feature>
<dbReference type="Gene3D" id="3.40.50.300">
    <property type="entry name" value="P-loop containing nucleotide triphosphate hydrolases"/>
    <property type="match status" value="1"/>
</dbReference>
<dbReference type="GO" id="GO:0005524">
    <property type="term" value="F:ATP binding"/>
    <property type="evidence" value="ECO:0007669"/>
    <property type="project" value="UniProtKB-KW"/>
</dbReference>
<evidence type="ECO:0000256" key="10">
    <source>
        <dbReference type="ARBA" id="ARBA00023136"/>
    </source>
</evidence>
<keyword evidence="9" id="KW-0496">Mitochondrion</keyword>
<evidence type="ECO:0000259" key="12">
    <source>
        <dbReference type="SMART" id="SM00382"/>
    </source>
</evidence>
<dbReference type="Pfam" id="PF00004">
    <property type="entry name" value="AAA"/>
    <property type="match status" value="1"/>
</dbReference>
<dbReference type="CDD" id="cd19510">
    <property type="entry name" value="RecA-like_BCS1"/>
    <property type="match status" value="1"/>
</dbReference>
<dbReference type="PANTHER" id="PTHR23070">
    <property type="entry name" value="BCS1 AAA-TYPE ATPASE"/>
    <property type="match status" value="1"/>
</dbReference>
<sequence>MATSSAALLGPSYITFLTRRNVRHFSGLPIPPPTGGPTDPNSLGGFITTIAEKLGMGELATGGLQLAVIGGAVAGFRYFGGFFLEYLKKQTIAAVDFDSRDESYSWILNWLNDHPYSRNASRFSVSTTITRAGQRLIGEGLDAHKLPPVYFLPAPGMFGHRVAKDAANEEIWTCLCIYVYVYLNRLLWLTRERPQPSSAAAAAATSSPALERIQISTFGRSRSLLEDLVLNAQKQYIDRDLSRTVVYAADQYGAWRRTRSRPKRPLSTIVIPTNVKSDLVVDAQEFLVSEKWYSDRGIPYRRGYLLYGTPGSGKTSFVYSLAGELGLNIYVVNLSNKSLTDDTLGELVTETPSRCILLIEDVDAAFVQRTKGEGTITNNITFSGLLNAIDGVAAQEGRILCMTTNHIEKLDAALIRPGRIDVRVHFGNATQNQAYELFQKFYPSLKEDESHALASSFASKVPDMKFSMAHLQGFLMGHKRNPKDAVQLVTKWVTSHNDTTNDSSTTSKD</sequence>
<dbReference type="InterPro" id="IPR050747">
    <property type="entry name" value="Mitochondrial_chaperone_BCS1"/>
</dbReference>